<dbReference type="CDD" id="cd00082">
    <property type="entry name" value="HisKA"/>
    <property type="match status" value="1"/>
</dbReference>
<dbReference type="SMART" id="SM00065">
    <property type="entry name" value="GAF"/>
    <property type="match status" value="2"/>
</dbReference>
<dbReference type="SMART" id="SM00387">
    <property type="entry name" value="HATPase_c"/>
    <property type="match status" value="1"/>
</dbReference>
<dbReference type="Gene3D" id="3.30.565.10">
    <property type="entry name" value="Histidine kinase-like ATPase, C-terminal domain"/>
    <property type="match status" value="1"/>
</dbReference>
<dbReference type="FunFam" id="3.30.565.10:FF:000006">
    <property type="entry name" value="Sensor histidine kinase WalK"/>
    <property type="match status" value="1"/>
</dbReference>
<dbReference type="SUPFAM" id="SSF55874">
    <property type="entry name" value="ATPase domain of HSP90 chaperone/DNA topoisomerase II/histidine kinase"/>
    <property type="match status" value="1"/>
</dbReference>
<keyword evidence="3" id="KW-0597">Phosphoprotein</keyword>
<feature type="domain" description="PAC" evidence="7">
    <location>
        <begin position="517"/>
        <end position="569"/>
    </location>
</feature>
<accession>A0AA37VEI8</accession>
<evidence type="ECO:0000256" key="3">
    <source>
        <dbReference type="ARBA" id="ARBA00022553"/>
    </source>
</evidence>
<dbReference type="InterPro" id="IPR036097">
    <property type="entry name" value="HisK_dim/P_sf"/>
</dbReference>
<dbReference type="PROSITE" id="PS50109">
    <property type="entry name" value="HIS_KIN"/>
    <property type="match status" value="1"/>
</dbReference>
<evidence type="ECO:0000259" key="6">
    <source>
        <dbReference type="PROSITE" id="PS50109"/>
    </source>
</evidence>
<evidence type="ECO:0000313" key="9">
    <source>
        <dbReference type="Proteomes" id="UP001161325"/>
    </source>
</evidence>
<keyword evidence="4" id="KW-0808">Transferase</keyword>
<dbReference type="InterPro" id="IPR013767">
    <property type="entry name" value="PAS_fold"/>
</dbReference>
<dbReference type="EMBL" id="BRXS01000002">
    <property type="protein sequence ID" value="GLC25229.1"/>
    <property type="molecule type" value="Genomic_DNA"/>
</dbReference>
<dbReference type="SMART" id="SM00388">
    <property type="entry name" value="HisKA"/>
    <property type="match status" value="1"/>
</dbReference>
<dbReference type="InterPro" id="IPR003018">
    <property type="entry name" value="GAF"/>
</dbReference>
<dbReference type="Pfam" id="PF13185">
    <property type="entry name" value="GAF_2"/>
    <property type="match status" value="1"/>
</dbReference>
<dbReference type="SMART" id="SM00086">
    <property type="entry name" value="PAC"/>
    <property type="match status" value="1"/>
</dbReference>
<dbReference type="InterPro" id="IPR036890">
    <property type="entry name" value="HATPase_C_sf"/>
</dbReference>
<dbReference type="GO" id="GO:0000155">
    <property type="term" value="F:phosphorelay sensor kinase activity"/>
    <property type="evidence" value="ECO:0007669"/>
    <property type="project" value="InterPro"/>
</dbReference>
<dbReference type="Proteomes" id="UP001161325">
    <property type="component" value="Unassembled WGS sequence"/>
</dbReference>
<name>A0AA37VEI8_9BACT</name>
<dbReference type="InterPro" id="IPR000014">
    <property type="entry name" value="PAS"/>
</dbReference>
<dbReference type="Pfam" id="PF00989">
    <property type="entry name" value="PAS"/>
    <property type="match status" value="1"/>
</dbReference>
<evidence type="ECO:0000256" key="2">
    <source>
        <dbReference type="ARBA" id="ARBA00012438"/>
    </source>
</evidence>
<sequence length="987" mass="106082">MAPPETDLAAHREVQDVVRDAARLEALRASGLRNDGEGPELERIARLAARALGAPAAFLSLVDESCDHYLASHGLPEPLATTRQLTGPTLCHHTIAVATPAEPLVIGDTAADPRYRDVPTVRSLGVAAYVGVPLLWDGQAIGALCAIDVVPRAWSDDDVAAMRDAAAAAQHALELRGLARQAADAHRRVASVLSSISDAFFTLDRQWRFTFVNDRAEQVLLRRRDGLLRRTIWDEFPAAVDSAFDREYRRAMATGEPVAFDAYYPPPLDAWYEVRAYPGPEGLAVYFQDVTARRRAAAALAESEARFRTVQDASTDGSFLAHAVRDALGRIVDLRFVYANAAAREILGLGDVPVVDRTLSELFPASVAEGRLAVYARVIETGEPWLGQVAYAHHGVQRGLRATAVKVGDGVHIAFADLSERIRAAEERERLLLALQEERAVRDAVNAQMPAGLIVVEAPSGRLLYWNHETERLFGHPMIPVDEVSEYGPYGGVHADGRRFAPQEYPIARAVRGEVLDQFPLTYQRPDGTMVRLSVNATPVRDAAGTITHAVCTIMDVTARERAAERTRQLQVVSAALAAAVTPADVTELFVSHAVETIGAFGGSLALVEGDGTHAAFAHAVGYDAADVARWQRFPIALATPFGDAIRTGETIALATRDEWLARYPHLVPADRPHACESLLALPLLVGDRAIGVVGLGFHGARGPSADERTYLQTLAGITAQALDRARAYEGEHVARAEAEEARHRAEVTRREAELANSVKAQFLATMSHELRTPLNAIGGYTQLLEMGVHGPVTGAQSEALARVQRSQQHLLGLINSVLNYAKLEAGKITYELTSVPAPEIVRAVEALVAPQARAKGVVLTVEEPAAPLAVRADLEKARQVVLNLLSNAVKFTAGGGRVTVAFARADGMATIAVRDTGRGIPADQLPRVFDPFVQVGRRLTSEDEGTGLGLAISRDLARGMGGDLTAESAEGVGSTFRFTLPVATGA</sequence>
<dbReference type="Pfam" id="PF01590">
    <property type="entry name" value="GAF"/>
    <property type="match status" value="1"/>
</dbReference>
<gene>
    <name evidence="8" type="ORF">rosag_17420</name>
</gene>
<keyword evidence="9" id="KW-1185">Reference proteome</keyword>
<evidence type="ECO:0000259" key="7">
    <source>
        <dbReference type="PROSITE" id="PS50113"/>
    </source>
</evidence>
<dbReference type="InterPro" id="IPR001610">
    <property type="entry name" value="PAC"/>
</dbReference>
<dbReference type="SUPFAM" id="SSF55781">
    <property type="entry name" value="GAF domain-like"/>
    <property type="match status" value="2"/>
</dbReference>
<protein>
    <recommendedName>
        <fullName evidence="2">histidine kinase</fullName>
        <ecNumber evidence="2">2.7.13.3</ecNumber>
    </recommendedName>
</protein>
<evidence type="ECO:0000256" key="1">
    <source>
        <dbReference type="ARBA" id="ARBA00000085"/>
    </source>
</evidence>
<comment type="caution">
    <text evidence="8">The sequence shown here is derived from an EMBL/GenBank/DDBJ whole genome shotgun (WGS) entry which is preliminary data.</text>
</comment>
<dbReference type="PRINTS" id="PR00344">
    <property type="entry name" value="BCTRLSENSOR"/>
</dbReference>
<dbReference type="PANTHER" id="PTHR43047:SF63">
    <property type="entry name" value="HISTIDINE KINASE"/>
    <property type="match status" value="1"/>
</dbReference>
<feature type="domain" description="Histidine kinase" evidence="6">
    <location>
        <begin position="766"/>
        <end position="985"/>
    </location>
</feature>
<dbReference type="InterPro" id="IPR035965">
    <property type="entry name" value="PAS-like_dom_sf"/>
</dbReference>
<dbReference type="InterPro" id="IPR003594">
    <property type="entry name" value="HATPase_dom"/>
</dbReference>
<evidence type="ECO:0000256" key="5">
    <source>
        <dbReference type="ARBA" id="ARBA00022777"/>
    </source>
</evidence>
<comment type="catalytic activity">
    <reaction evidence="1">
        <text>ATP + protein L-histidine = ADP + protein N-phospho-L-histidine.</text>
        <dbReference type="EC" id="2.7.13.3"/>
    </reaction>
</comment>
<dbReference type="InterPro" id="IPR004358">
    <property type="entry name" value="Sig_transdc_His_kin-like_C"/>
</dbReference>
<dbReference type="Pfam" id="PF08448">
    <property type="entry name" value="PAS_4"/>
    <property type="match status" value="2"/>
</dbReference>
<dbReference type="AlphaFoldDB" id="A0AA37VEI8"/>
<dbReference type="CDD" id="cd00130">
    <property type="entry name" value="PAS"/>
    <property type="match status" value="2"/>
</dbReference>
<dbReference type="InterPro" id="IPR029016">
    <property type="entry name" value="GAF-like_dom_sf"/>
</dbReference>
<dbReference type="SMART" id="SM00091">
    <property type="entry name" value="PAS"/>
    <property type="match status" value="3"/>
</dbReference>
<dbReference type="EC" id="2.7.13.3" evidence="2"/>
<dbReference type="InterPro" id="IPR013656">
    <property type="entry name" value="PAS_4"/>
</dbReference>
<dbReference type="Gene3D" id="1.10.287.130">
    <property type="match status" value="1"/>
</dbReference>
<evidence type="ECO:0000256" key="4">
    <source>
        <dbReference type="ARBA" id="ARBA00022679"/>
    </source>
</evidence>
<dbReference type="PANTHER" id="PTHR43047">
    <property type="entry name" value="TWO-COMPONENT HISTIDINE PROTEIN KINASE"/>
    <property type="match status" value="1"/>
</dbReference>
<dbReference type="SUPFAM" id="SSF47384">
    <property type="entry name" value="Homodimeric domain of signal transducing histidine kinase"/>
    <property type="match status" value="1"/>
</dbReference>
<dbReference type="GO" id="GO:0009927">
    <property type="term" value="F:histidine phosphotransfer kinase activity"/>
    <property type="evidence" value="ECO:0007669"/>
    <property type="project" value="TreeGrafter"/>
</dbReference>
<dbReference type="InterPro" id="IPR000700">
    <property type="entry name" value="PAS-assoc_C"/>
</dbReference>
<keyword evidence="5" id="KW-0418">Kinase</keyword>
<dbReference type="CDD" id="cd16922">
    <property type="entry name" value="HATPase_EvgS-ArcB-TorS-like"/>
    <property type="match status" value="1"/>
</dbReference>
<dbReference type="Gene3D" id="3.30.450.20">
    <property type="entry name" value="PAS domain"/>
    <property type="match status" value="3"/>
</dbReference>
<proteinExistence type="predicted"/>
<dbReference type="Pfam" id="PF00512">
    <property type="entry name" value="HisKA"/>
    <property type="match status" value="1"/>
</dbReference>
<dbReference type="GO" id="GO:0005886">
    <property type="term" value="C:plasma membrane"/>
    <property type="evidence" value="ECO:0007669"/>
    <property type="project" value="TreeGrafter"/>
</dbReference>
<dbReference type="Pfam" id="PF02518">
    <property type="entry name" value="HATPase_c"/>
    <property type="match status" value="1"/>
</dbReference>
<dbReference type="Gene3D" id="3.30.450.40">
    <property type="match status" value="2"/>
</dbReference>
<dbReference type="SUPFAM" id="SSF55785">
    <property type="entry name" value="PYP-like sensor domain (PAS domain)"/>
    <property type="match status" value="3"/>
</dbReference>
<dbReference type="InterPro" id="IPR005467">
    <property type="entry name" value="His_kinase_dom"/>
</dbReference>
<organism evidence="8 9">
    <name type="scientific">Roseisolibacter agri</name>
    <dbReference type="NCBI Taxonomy" id="2014610"/>
    <lineage>
        <taxon>Bacteria</taxon>
        <taxon>Pseudomonadati</taxon>
        <taxon>Gemmatimonadota</taxon>
        <taxon>Gemmatimonadia</taxon>
        <taxon>Gemmatimonadales</taxon>
        <taxon>Gemmatimonadaceae</taxon>
        <taxon>Roseisolibacter</taxon>
    </lineage>
</organism>
<dbReference type="NCBIfam" id="TIGR00229">
    <property type="entry name" value="sensory_box"/>
    <property type="match status" value="1"/>
</dbReference>
<evidence type="ECO:0000313" key="8">
    <source>
        <dbReference type="EMBL" id="GLC25229.1"/>
    </source>
</evidence>
<reference evidence="8" key="1">
    <citation type="submission" date="2022-08" db="EMBL/GenBank/DDBJ databases">
        <title>Draft genome sequencing of Roseisolibacter agri AW1220.</title>
        <authorList>
            <person name="Tobiishi Y."/>
            <person name="Tonouchi A."/>
        </authorList>
    </citation>
    <scope>NUCLEOTIDE SEQUENCE</scope>
    <source>
        <strain evidence="8">AW1220</strain>
    </source>
</reference>
<dbReference type="GO" id="GO:0006355">
    <property type="term" value="P:regulation of DNA-templated transcription"/>
    <property type="evidence" value="ECO:0007669"/>
    <property type="project" value="InterPro"/>
</dbReference>
<dbReference type="PROSITE" id="PS50113">
    <property type="entry name" value="PAC"/>
    <property type="match status" value="1"/>
</dbReference>
<dbReference type="InterPro" id="IPR003661">
    <property type="entry name" value="HisK_dim/P_dom"/>
</dbReference>